<keyword evidence="8 9" id="KW-0472">Membrane</keyword>
<dbReference type="Proteomes" id="UP001415857">
    <property type="component" value="Unassembled WGS sequence"/>
</dbReference>
<dbReference type="GO" id="GO:0051260">
    <property type="term" value="P:protein homooligomerization"/>
    <property type="evidence" value="ECO:0007669"/>
    <property type="project" value="UniProtKB-ARBA"/>
</dbReference>
<protein>
    <submittedName>
        <fullName evidence="10">Uncharacterized protein</fullName>
    </submittedName>
</protein>
<dbReference type="AlphaFoldDB" id="A0AAP0RHJ9"/>
<evidence type="ECO:0000256" key="1">
    <source>
        <dbReference type="ARBA" id="ARBA00004127"/>
    </source>
</evidence>
<keyword evidence="11" id="KW-1185">Reference proteome</keyword>
<keyword evidence="7 9" id="KW-1133">Transmembrane helix</keyword>
<evidence type="ECO:0000256" key="4">
    <source>
        <dbReference type="ARBA" id="ARBA00022597"/>
    </source>
</evidence>
<comment type="subcellular location">
    <subcellularLocation>
        <location evidence="1">Endomembrane system</location>
        <topology evidence="1">Multi-pass membrane protein</topology>
    </subcellularLocation>
</comment>
<keyword evidence="3" id="KW-0813">Transport</keyword>
<name>A0AAP0RHJ9_LIQFO</name>
<evidence type="ECO:0000256" key="5">
    <source>
        <dbReference type="ARBA" id="ARBA00022692"/>
    </source>
</evidence>
<sequence>MVHPNSFLVVTINGTGLIMEIIYIAIFFIFSSWSKRWKMFVVLIIEIGFVAVIVFVTLTFVHGNKSRSMLVGILCLVFNIIMYTSPLTIMRRVIRSKSVKYMPFYLSLAYFVNGLVWMIYALIPLDPYIAISNGLGALSGLVQLILYATYYSTTPKDEDERISELQLSMP</sequence>
<proteinExistence type="inferred from homology"/>
<accession>A0AAP0RHJ9</accession>
<evidence type="ECO:0000256" key="9">
    <source>
        <dbReference type="SAM" id="Phobius"/>
    </source>
</evidence>
<dbReference type="PANTHER" id="PTHR10791">
    <property type="entry name" value="RAG1-ACTIVATING PROTEIN 1"/>
    <property type="match status" value="1"/>
</dbReference>
<comment type="caution">
    <text evidence="10">The sequence shown here is derived from an EMBL/GenBank/DDBJ whole genome shotgun (WGS) entry which is preliminary data.</text>
</comment>
<evidence type="ECO:0000313" key="11">
    <source>
        <dbReference type="Proteomes" id="UP001415857"/>
    </source>
</evidence>
<keyword evidence="4" id="KW-0762">Sugar transport</keyword>
<dbReference type="InterPro" id="IPR047664">
    <property type="entry name" value="SWEET"/>
</dbReference>
<evidence type="ECO:0000256" key="2">
    <source>
        <dbReference type="ARBA" id="ARBA00007809"/>
    </source>
</evidence>
<feature type="transmembrane region" description="Helical" evidence="9">
    <location>
        <begin position="6"/>
        <end position="28"/>
    </location>
</feature>
<dbReference type="Gene3D" id="1.20.1280.290">
    <property type="match status" value="1"/>
</dbReference>
<evidence type="ECO:0000256" key="7">
    <source>
        <dbReference type="ARBA" id="ARBA00022989"/>
    </source>
</evidence>
<gene>
    <name evidence="10" type="ORF">L1049_027519</name>
</gene>
<dbReference type="GO" id="GO:0016020">
    <property type="term" value="C:membrane"/>
    <property type="evidence" value="ECO:0007669"/>
    <property type="project" value="InterPro"/>
</dbReference>
<feature type="transmembrane region" description="Helical" evidence="9">
    <location>
        <begin position="129"/>
        <end position="151"/>
    </location>
</feature>
<feature type="transmembrane region" description="Helical" evidence="9">
    <location>
        <begin position="102"/>
        <end position="123"/>
    </location>
</feature>
<evidence type="ECO:0000256" key="3">
    <source>
        <dbReference type="ARBA" id="ARBA00022448"/>
    </source>
</evidence>
<dbReference type="GO" id="GO:0051119">
    <property type="term" value="F:sugar transmembrane transporter activity"/>
    <property type="evidence" value="ECO:0007669"/>
    <property type="project" value="InterPro"/>
</dbReference>
<feature type="transmembrane region" description="Helical" evidence="9">
    <location>
        <begin position="40"/>
        <end position="63"/>
    </location>
</feature>
<dbReference type="FunFam" id="1.20.1280.290:FF:000002">
    <property type="entry name" value="Bidirectional sugar transporter SWEET"/>
    <property type="match status" value="1"/>
</dbReference>
<evidence type="ECO:0000313" key="10">
    <source>
        <dbReference type="EMBL" id="KAK9277962.1"/>
    </source>
</evidence>
<dbReference type="Pfam" id="PF03083">
    <property type="entry name" value="MtN3_slv"/>
    <property type="match status" value="1"/>
</dbReference>
<feature type="transmembrane region" description="Helical" evidence="9">
    <location>
        <begin position="69"/>
        <end position="90"/>
    </location>
</feature>
<organism evidence="10 11">
    <name type="scientific">Liquidambar formosana</name>
    <name type="common">Formosan gum</name>
    <dbReference type="NCBI Taxonomy" id="63359"/>
    <lineage>
        <taxon>Eukaryota</taxon>
        <taxon>Viridiplantae</taxon>
        <taxon>Streptophyta</taxon>
        <taxon>Embryophyta</taxon>
        <taxon>Tracheophyta</taxon>
        <taxon>Spermatophyta</taxon>
        <taxon>Magnoliopsida</taxon>
        <taxon>eudicotyledons</taxon>
        <taxon>Gunneridae</taxon>
        <taxon>Pentapetalae</taxon>
        <taxon>Saxifragales</taxon>
        <taxon>Altingiaceae</taxon>
        <taxon>Liquidambar</taxon>
    </lineage>
</organism>
<keyword evidence="5 9" id="KW-0812">Transmembrane</keyword>
<keyword evidence="6" id="KW-0677">Repeat</keyword>
<dbReference type="EMBL" id="JBBPBK010000009">
    <property type="protein sequence ID" value="KAK9277962.1"/>
    <property type="molecule type" value="Genomic_DNA"/>
</dbReference>
<dbReference type="InterPro" id="IPR004316">
    <property type="entry name" value="SWEET_rpt"/>
</dbReference>
<evidence type="ECO:0000256" key="8">
    <source>
        <dbReference type="ARBA" id="ARBA00023136"/>
    </source>
</evidence>
<evidence type="ECO:0000256" key="6">
    <source>
        <dbReference type="ARBA" id="ARBA00022737"/>
    </source>
</evidence>
<dbReference type="GO" id="GO:0012505">
    <property type="term" value="C:endomembrane system"/>
    <property type="evidence" value="ECO:0007669"/>
    <property type="project" value="UniProtKB-SubCell"/>
</dbReference>
<dbReference type="PANTHER" id="PTHR10791:SF159">
    <property type="entry name" value="BIDIRECTIONAL SUGAR TRANSPORTER SWEET5"/>
    <property type="match status" value="1"/>
</dbReference>
<comment type="similarity">
    <text evidence="2">Belongs to the SWEET sugar transporter family.</text>
</comment>
<reference evidence="10 11" key="1">
    <citation type="journal article" date="2024" name="Plant J.">
        <title>Genome sequences and population genomics reveal climatic adaptation and genomic divergence between two closely related sweetgum species.</title>
        <authorList>
            <person name="Xu W.Q."/>
            <person name="Ren C.Q."/>
            <person name="Zhang X.Y."/>
            <person name="Comes H.P."/>
            <person name="Liu X.H."/>
            <person name="Li Y.G."/>
            <person name="Kettle C.J."/>
            <person name="Jalonen R."/>
            <person name="Gaisberger H."/>
            <person name="Ma Y.Z."/>
            <person name="Qiu Y.X."/>
        </authorList>
    </citation>
    <scope>NUCLEOTIDE SEQUENCE [LARGE SCALE GENOMIC DNA]</scope>
    <source>
        <strain evidence="10">Hangzhou</strain>
    </source>
</reference>